<dbReference type="InterPro" id="IPR001254">
    <property type="entry name" value="Trypsin_dom"/>
</dbReference>
<name>A0A1I8M586_MUSDO</name>
<dbReference type="InterPro" id="IPR001314">
    <property type="entry name" value="Peptidase_S1A"/>
</dbReference>
<keyword evidence="4 8" id="KW-0645">Protease</keyword>
<organism evidence="11">
    <name type="scientific">Musca domestica</name>
    <name type="common">House fly</name>
    <dbReference type="NCBI Taxonomy" id="7370"/>
    <lineage>
        <taxon>Eukaryota</taxon>
        <taxon>Metazoa</taxon>
        <taxon>Ecdysozoa</taxon>
        <taxon>Arthropoda</taxon>
        <taxon>Hexapoda</taxon>
        <taxon>Insecta</taxon>
        <taxon>Pterygota</taxon>
        <taxon>Neoptera</taxon>
        <taxon>Endopterygota</taxon>
        <taxon>Diptera</taxon>
        <taxon>Brachycera</taxon>
        <taxon>Muscomorpha</taxon>
        <taxon>Muscoidea</taxon>
        <taxon>Muscidae</taxon>
        <taxon>Musca</taxon>
    </lineage>
</organism>
<dbReference type="InterPro" id="IPR018114">
    <property type="entry name" value="TRYPSIN_HIS"/>
</dbReference>
<dbReference type="EnsemblMetazoa" id="MDOA001364-RA">
    <property type="protein sequence ID" value="MDOA001364-PA"/>
    <property type="gene ID" value="MDOA001364"/>
</dbReference>
<dbReference type="CDD" id="cd00190">
    <property type="entry name" value="Tryp_SPc"/>
    <property type="match status" value="1"/>
</dbReference>
<keyword evidence="3" id="KW-0964">Secreted</keyword>
<dbReference type="SMART" id="SM00020">
    <property type="entry name" value="Tryp_SPc"/>
    <property type="match status" value="1"/>
</dbReference>
<dbReference type="OrthoDB" id="10059102at2759"/>
<dbReference type="AlphaFoldDB" id="A0A1I8M586"/>
<feature type="domain" description="Peptidase S1" evidence="10">
    <location>
        <begin position="42"/>
        <end position="260"/>
    </location>
</feature>
<dbReference type="KEGG" id="mde:101901064"/>
<dbReference type="GO" id="GO:0004252">
    <property type="term" value="F:serine-type endopeptidase activity"/>
    <property type="evidence" value="ECO:0007669"/>
    <property type="project" value="InterPro"/>
</dbReference>
<evidence type="ECO:0000256" key="1">
    <source>
        <dbReference type="ARBA" id="ARBA00004613"/>
    </source>
</evidence>
<evidence type="ECO:0000256" key="3">
    <source>
        <dbReference type="ARBA" id="ARBA00022525"/>
    </source>
</evidence>
<dbReference type="PROSITE" id="PS50240">
    <property type="entry name" value="TRYPSIN_DOM"/>
    <property type="match status" value="1"/>
</dbReference>
<comment type="similarity">
    <text evidence="2">Belongs to the peptidase S1 family.</text>
</comment>
<protein>
    <recommendedName>
        <fullName evidence="10">Peptidase S1 domain-containing protein</fullName>
    </recommendedName>
</protein>
<accession>A0A1I8M586</accession>
<keyword evidence="6 8" id="KW-0720">Serine protease</keyword>
<comment type="subcellular location">
    <subcellularLocation>
        <location evidence="1">Secreted</location>
    </subcellularLocation>
</comment>
<dbReference type="GO" id="GO:0005576">
    <property type="term" value="C:extracellular region"/>
    <property type="evidence" value="ECO:0007669"/>
    <property type="project" value="UniProtKB-SubCell"/>
</dbReference>
<evidence type="ECO:0000256" key="9">
    <source>
        <dbReference type="SAM" id="SignalP"/>
    </source>
</evidence>
<reference evidence="11" key="1">
    <citation type="submission" date="2020-05" db="UniProtKB">
        <authorList>
            <consortium name="EnsemblMetazoa"/>
        </authorList>
    </citation>
    <scope>IDENTIFICATION</scope>
    <source>
        <strain evidence="11">Aabys</strain>
    </source>
</reference>
<dbReference type="eggNOG" id="KOG3627">
    <property type="taxonomic scope" value="Eukaryota"/>
</dbReference>
<evidence type="ECO:0000256" key="4">
    <source>
        <dbReference type="ARBA" id="ARBA00022670"/>
    </source>
</evidence>
<evidence type="ECO:0000256" key="5">
    <source>
        <dbReference type="ARBA" id="ARBA00022801"/>
    </source>
</evidence>
<dbReference type="InterPro" id="IPR033116">
    <property type="entry name" value="TRYPSIN_SER"/>
</dbReference>
<dbReference type="PRINTS" id="PR00722">
    <property type="entry name" value="CHYMOTRYPSIN"/>
</dbReference>
<gene>
    <name evidence="11" type="primary">101901064</name>
</gene>
<dbReference type="InterPro" id="IPR043504">
    <property type="entry name" value="Peptidase_S1_PA_chymotrypsin"/>
</dbReference>
<proteinExistence type="inferred from homology"/>
<dbReference type="RefSeq" id="XP_005176961.2">
    <property type="nucleotide sequence ID" value="XM_005176904.3"/>
</dbReference>
<evidence type="ECO:0000313" key="11">
    <source>
        <dbReference type="EnsemblMetazoa" id="MDOA001364-PA"/>
    </source>
</evidence>
<feature type="chain" id="PRO_5044559852" description="Peptidase S1 domain-containing protein" evidence="9">
    <location>
        <begin position="24"/>
        <end position="270"/>
    </location>
</feature>
<dbReference type="InterPro" id="IPR050430">
    <property type="entry name" value="Peptidase_S1"/>
</dbReference>
<dbReference type="Pfam" id="PF00089">
    <property type="entry name" value="Trypsin"/>
    <property type="match status" value="1"/>
</dbReference>
<evidence type="ECO:0000256" key="2">
    <source>
        <dbReference type="ARBA" id="ARBA00007664"/>
    </source>
</evidence>
<dbReference type="PANTHER" id="PTHR24276">
    <property type="entry name" value="POLYSERASE-RELATED"/>
    <property type="match status" value="1"/>
</dbReference>
<evidence type="ECO:0000256" key="8">
    <source>
        <dbReference type="RuleBase" id="RU363034"/>
    </source>
</evidence>
<keyword evidence="7" id="KW-1015">Disulfide bond</keyword>
<evidence type="ECO:0000259" key="10">
    <source>
        <dbReference type="PROSITE" id="PS50240"/>
    </source>
</evidence>
<dbReference type="PROSITE" id="PS00135">
    <property type="entry name" value="TRYPSIN_SER"/>
    <property type="match status" value="1"/>
</dbReference>
<dbReference type="PROSITE" id="PS00134">
    <property type="entry name" value="TRYPSIN_HIS"/>
    <property type="match status" value="1"/>
</dbReference>
<sequence length="270" mass="30133">MRLGTFMIGLIAFFVQYLELTTAQLAQNERFSAERNASGVRIVGGQAINIRRVPWQAAVLRNGIFICGGSVISRDWVLTAGHCVALGGAFAVRAGSTFLYRHGQYRVARLVVLHAAFNPNTYASDIGMIRVRNSFLLTRNLRPIALARRGRRLPQRFYVSGWGSVAYGGSTTDRLRGVTVARYNRNQCIQRYLSTGFLITNTMLCAGQPGRDVCQGDSGGPLVRNRIQYGIVSVGMQCSNPPSVFTNVRIMNHWIRRNVNRWGGRMPRFM</sequence>
<dbReference type="InterPro" id="IPR009003">
    <property type="entry name" value="Peptidase_S1_PA"/>
</dbReference>
<evidence type="ECO:0000256" key="7">
    <source>
        <dbReference type="ARBA" id="ARBA00023157"/>
    </source>
</evidence>
<dbReference type="GO" id="GO:0006508">
    <property type="term" value="P:proteolysis"/>
    <property type="evidence" value="ECO:0007669"/>
    <property type="project" value="UniProtKB-KW"/>
</dbReference>
<dbReference type="PANTHER" id="PTHR24276:SF91">
    <property type="entry name" value="AT26814P-RELATED"/>
    <property type="match status" value="1"/>
</dbReference>
<keyword evidence="9" id="KW-0732">Signal</keyword>
<dbReference type="VEuPathDB" id="VectorBase:MDOA001364"/>
<evidence type="ECO:0000256" key="6">
    <source>
        <dbReference type="ARBA" id="ARBA00022825"/>
    </source>
</evidence>
<feature type="signal peptide" evidence="9">
    <location>
        <begin position="1"/>
        <end position="23"/>
    </location>
</feature>
<dbReference type="Gene3D" id="2.40.10.10">
    <property type="entry name" value="Trypsin-like serine proteases"/>
    <property type="match status" value="1"/>
</dbReference>
<dbReference type="SUPFAM" id="SSF50494">
    <property type="entry name" value="Trypsin-like serine proteases"/>
    <property type="match status" value="1"/>
</dbReference>
<keyword evidence="5 8" id="KW-0378">Hydrolase</keyword>
<dbReference type="VEuPathDB" id="VectorBase:MDOMA2_020208"/>